<evidence type="ECO:0000259" key="1">
    <source>
        <dbReference type="Pfam" id="PF10137"/>
    </source>
</evidence>
<sequence length="340" mass="38439">MKRHTSKPCVFIGSARESIAIASTIHKALSHFAQVSPWYAGTFHAMHYTMDDLEARLAASDFAVFVFSPDDLLLHRGKLVLTPRDNTVFEMGLFWGKLKRGRVFFVVPEYVEMEYHKEKITEFHLMSDLQGLTLLRYEVRTDGDLHAAVSVACMEIGARITEAGKYEDPVEALQEARAELEQNDSLHHFFLHFVKDLMTEPDKKYEFLYDALRSAYQPIEGYRVVGAAVWKARGNEGLEQVAGNVGRNKFYPFTVNDDKRDAEGTIVVVDAFLNGLEKVVLLSDRVVKTYLLCYPVGKDLMLVLHVSGKRAMSPEDCETLLQVNHKLMGTINHLFGGESS</sequence>
<dbReference type="PATRIC" id="fig|1036673.3.peg.1261"/>
<evidence type="ECO:0000313" key="3">
    <source>
        <dbReference type="Proteomes" id="UP000006620"/>
    </source>
</evidence>
<dbReference type="KEGG" id="pms:KNP414_01438"/>
<feature type="domain" description="CD-NTase-associated protein 12/Pycsar effector protein TIR" evidence="1">
    <location>
        <begin position="10"/>
        <end position="138"/>
    </location>
</feature>
<dbReference type="GO" id="GO:0050135">
    <property type="term" value="F:NADP+ nucleosidase activity"/>
    <property type="evidence" value="ECO:0007669"/>
    <property type="project" value="InterPro"/>
</dbReference>
<dbReference type="InterPro" id="IPR019302">
    <property type="entry name" value="CAP12/PCTIR_TIR_dom"/>
</dbReference>
<dbReference type="HOGENOM" id="CLU_833779_0_0_9"/>
<name>F8FL83_PAEMK</name>
<dbReference type="RefSeq" id="WP_013915164.1">
    <property type="nucleotide sequence ID" value="NC_015690.1"/>
</dbReference>
<dbReference type="AlphaFoldDB" id="F8FL83"/>
<protein>
    <submittedName>
        <fullName evidence="2">Nucleotide-binding protein-like protein containing TIR-like domain</fullName>
    </submittedName>
</protein>
<reference evidence="2 3" key="2">
    <citation type="journal article" date="2013" name="Genome Announc.">
        <title>Genome Sequence of Growth-Improving Paenibacillus mucilaginosus Strain KNP414.</title>
        <authorList>
            <person name="Lu J.J."/>
            <person name="Wang J.F."/>
            <person name="Hu X.F."/>
        </authorList>
    </citation>
    <scope>NUCLEOTIDE SEQUENCE [LARGE SCALE GENOMIC DNA]</scope>
    <source>
        <strain evidence="2 3">KNP414</strain>
    </source>
</reference>
<dbReference type="Proteomes" id="UP000006620">
    <property type="component" value="Chromosome"/>
</dbReference>
<evidence type="ECO:0000313" key="2">
    <source>
        <dbReference type="EMBL" id="AEI40002.1"/>
    </source>
</evidence>
<gene>
    <name evidence="2" type="ordered locus">KNP414_01438</name>
</gene>
<accession>F8FL83</accession>
<organism evidence="2 3">
    <name type="scientific">Paenibacillus mucilaginosus (strain KNP414)</name>
    <dbReference type="NCBI Taxonomy" id="1036673"/>
    <lineage>
        <taxon>Bacteria</taxon>
        <taxon>Bacillati</taxon>
        <taxon>Bacillota</taxon>
        <taxon>Bacilli</taxon>
        <taxon>Bacillales</taxon>
        <taxon>Paenibacillaceae</taxon>
        <taxon>Paenibacillus</taxon>
    </lineage>
</organism>
<proteinExistence type="predicted"/>
<dbReference type="EMBL" id="CP002869">
    <property type="protein sequence ID" value="AEI40002.1"/>
    <property type="molecule type" value="Genomic_DNA"/>
</dbReference>
<reference evidence="3" key="1">
    <citation type="submission" date="2011-06" db="EMBL/GenBank/DDBJ databases">
        <title>Complete genome sequence of Paenibacillus mucilaginosus KNP414.</title>
        <authorList>
            <person name="Wang J."/>
            <person name="Hu S."/>
            <person name="Hu X."/>
            <person name="Zhang B."/>
            <person name="Dong D."/>
            <person name="Zhang S."/>
            <person name="Zhao K."/>
            <person name="Wu D."/>
        </authorList>
    </citation>
    <scope>NUCLEOTIDE SEQUENCE [LARGE SCALE GENOMIC DNA]</scope>
    <source>
        <strain evidence="3">KNP414</strain>
    </source>
</reference>
<dbReference type="Pfam" id="PF10137">
    <property type="entry name" value="CAP12-PCTIR_TIR"/>
    <property type="match status" value="1"/>
</dbReference>